<dbReference type="Gene3D" id="2.40.128.520">
    <property type="match status" value="1"/>
</dbReference>
<name>A0A8B6M6K3_METTU</name>
<sequence length="181" mass="19550">MYLAGFRLDRFRRGGAGGRGRSRSFLPATASLALAIAAAMSSPASAAPEPPTGLWFTKNDGSIIKIAPCGADYCGTLIWLKEPNGFDGKPRIDKYNEDPAKRGRSLVGIEILIDLAADDDRWRGKAYNPEDGKTYDITFKVVPDKITGDKAEIEGCILKILCKTDVFTKTQSVPKDATPAP</sequence>
<feature type="chain" id="PRO_5032563034" description="DUF2147 domain-containing protein" evidence="1">
    <location>
        <begin position="47"/>
        <end position="181"/>
    </location>
</feature>
<dbReference type="Pfam" id="PF09917">
    <property type="entry name" value="DUF2147"/>
    <property type="match status" value="1"/>
</dbReference>
<evidence type="ECO:0000313" key="4">
    <source>
        <dbReference type="Proteomes" id="UP000485880"/>
    </source>
</evidence>
<comment type="caution">
    <text evidence="3">The sequence shown here is derived from an EMBL/GenBank/DDBJ whole genome shotgun (WGS) entry which is preliminary data.</text>
</comment>
<dbReference type="EMBL" id="CABFMQ020000075">
    <property type="protein sequence ID" value="VTZ49712.1"/>
    <property type="molecule type" value="Genomic_DNA"/>
</dbReference>
<evidence type="ECO:0000256" key="1">
    <source>
        <dbReference type="SAM" id="SignalP"/>
    </source>
</evidence>
<proteinExistence type="predicted"/>
<dbReference type="AlphaFoldDB" id="A0A8B6M6K3"/>
<dbReference type="Proteomes" id="UP000485880">
    <property type="component" value="Unassembled WGS sequence"/>
</dbReference>
<accession>A0A8B6M6K3</accession>
<dbReference type="InterPro" id="IPR019223">
    <property type="entry name" value="DUF2147"/>
</dbReference>
<feature type="signal peptide" evidence="1">
    <location>
        <begin position="1"/>
        <end position="46"/>
    </location>
</feature>
<dbReference type="PANTHER" id="PTHR36919">
    <property type="entry name" value="BLR1215 PROTEIN"/>
    <property type="match status" value="1"/>
</dbReference>
<evidence type="ECO:0000259" key="2">
    <source>
        <dbReference type="Pfam" id="PF09917"/>
    </source>
</evidence>
<dbReference type="PANTHER" id="PTHR36919:SF2">
    <property type="entry name" value="BLL6627 PROTEIN"/>
    <property type="match status" value="1"/>
</dbReference>
<feature type="domain" description="DUF2147" evidence="2">
    <location>
        <begin position="53"/>
        <end position="169"/>
    </location>
</feature>
<organism evidence="3 4">
    <name type="scientific">Methylocella tundrae</name>
    <dbReference type="NCBI Taxonomy" id="227605"/>
    <lineage>
        <taxon>Bacteria</taxon>
        <taxon>Pseudomonadati</taxon>
        <taxon>Pseudomonadota</taxon>
        <taxon>Alphaproteobacteria</taxon>
        <taxon>Hyphomicrobiales</taxon>
        <taxon>Beijerinckiaceae</taxon>
        <taxon>Methylocella</taxon>
    </lineage>
</organism>
<reference evidence="3 4" key="1">
    <citation type="submission" date="2019-05" db="EMBL/GenBank/DDBJ databases">
        <authorList>
            <person name="Farhan Ul Haque M."/>
        </authorList>
    </citation>
    <scope>NUCLEOTIDE SEQUENCE [LARGE SCALE GENOMIC DNA]</scope>
    <source>
        <strain evidence="3">2</strain>
    </source>
</reference>
<protein>
    <recommendedName>
        <fullName evidence="2">DUF2147 domain-containing protein</fullName>
    </recommendedName>
</protein>
<keyword evidence="4" id="KW-1185">Reference proteome</keyword>
<gene>
    <name evidence="3" type="ORF">MPC4_190025</name>
</gene>
<evidence type="ECO:0000313" key="3">
    <source>
        <dbReference type="EMBL" id="VTZ49712.1"/>
    </source>
</evidence>
<keyword evidence="1" id="KW-0732">Signal</keyword>